<accession>A0ABT4U2K6</accession>
<keyword evidence="2 5" id="KW-0645">Protease</keyword>
<dbReference type="PANTHER" id="PTHR10183">
    <property type="entry name" value="CALPAIN"/>
    <property type="match status" value="1"/>
</dbReference>
<gene>
    <name evidence="9" type="ORF">O4J56_10950</name>
</gene>
<feature type="compositionally biased region" description="Acidic residues" evidence="6">
    <location>
        <begin position="79"/>
        <end position="94"/>
    </location>
</feature>
<dbReference type="PROSITE" id="PS50203">
    <property type="entry name" value="CALPAIN_CAT"/>
    <property type="match status" value="1"/>
</dbReference>
<feature type="transmembrane region" description="Helical" evidence="7">
    <location>
        <begin position="37"/>
        <end position="56"/>
    </location>
</feature>
<dbReference type="PANTHER" id="PTHR10183:SF379">
    <property type="entry name" value="CALPAIN-5"/>
    <property type="match status" value="1"/>
</dbReference>
<dbReference type="PRINTS" id="PR00704">
    <property type="entry name" value="CALPAIN"/>
</dbReference>
<dbReference type="Pfam" id="PF00648">
    <property type="entry name" value="Peptidase_C2"/>
    <property type="match status" value="1"/>
</dbReference>
<protein>
    <submittedName>
        <fullName evidence="9">C2 family cysteine protease</fullName>
    </submittedName>
</protein>
<evidence type="ECO:0000256" key="3">
    <source>
        <dbReference type="ARBA" id="ARBA00022801"/>
    </source>
</evidence>
<keyword evidence="3 5" id="KW-0378">Hydrolase</keyword>
<evidence type="ECO:0000256" key="7">
    <source>
        <dbReference type="SAM" id="Phobius"/>
    </source>
</evidence>
<dbReference type="PROSITE" id="PS00139">
    <property type="entry name" value="THIOL_PROTEASE_CYS"/>
    <property type="match status" value="1"/>
</dbReference>
<dbReference type="SMART" id="SM00230">
    <property type="entry name" value="CysPc"/>
    <property type="match status" value="1"/>
</dbReference>
<keyword evidence="7" id="KW-1133">Transmembrane helix</keyword>
<keyword evidence="7" id="KW-0472">Membrane</keyword>
<dbReference type="InterPro" id="IPR038765">
    <property type="entry name" value="Papain-like_cys_pep_sf"/>
</dbReference>
<dbReference type="InterPro" id="IPR001300">
    <property type="entry name" value="Peptidase_C2_calpain_cat"/>
</dbReference>
<evidence type="ECO:0000313" key="10">
    <source>
        <dbReference type="Proteomes" id="UP001527866"/>
    </source>
</evidence>
<reference evidence="9 10" key="1">
    <citation type="submission" date="2023-01" db="EMBL/GenBank/DDBJ databases">
        <title>Draft genome sequence of Nocardiopsis sp. RSe5-2 isolated from halophytes.</title>
        <authorList>
            <person name="Duangmal K."/>
            <person name="Chantavorakit T."/>
        </authorList>
    </citation>
    <scope>NUCLEOTIDE SEQUENCE [LARGE SCALE GENOMIC DNA]</scope>
    <source>
        <strain evidence="9 10">RSe5-2</strain>
    </source>
</reference>
<evidence type="ECO:0000256" key="5">
    <source>
        <dbReference type="PROSITE-ProRule" id="PRU00239"/>
    </source>
</evidence>
<dbReference type="GO" id="GO:0006508">
    <property type="term" value="P:proteolysis"/>
    <property type="evidence" value="ECO:0007669"/>
    <property type="project" value="UniProtKB-KW"/>
</dbReference>
<keyword evidence="7" id="KW-0812">Transmembrane</keyword>
<keyword evidence="4 5" id="KW-0788">Thiol protease</keyword>
<name>A0ABT4U2K6_9ACTN</name>
<evidence type="ECO:0000256" key="1">
    <source>
        <dbReference type="ARBA" id="ARBA00007623"/>
    </source>
</evidence>
<dbReference type="GO" id="GO:0008233">
    <property type="term" value="F:peptidase activity"/>
    <property type="evidence" value="ECO:0007669"/>
    <property type="project" value="UniProtKB-KW"/>
</dbReference>
<dbReference type="InterPro" id="IPR000169">
    <property type="entry name" value="Pept_cys_AS"/>
</dbReference>
<evidence type="ECO:0000313" key="9">
    <source>
        <dbReference type="EMBL" id="MDA2811155.1"/>
    </source>
</evidence>
<evidence type="ECO:0000256" key="2">
    <source>
        <dbReference type="ARBA" id="ARBA00022670"/>
    </source>
</evidence>
<dbReference type="Proteomes" id="UP001527866">
    <property type="component" value="Unassembled WGS sequence"/>
</dbReference>
<sequence length="458" mass="49619">MKIPLPPVGGELMRRDGARSGAPSAPRWDRGAGMTEYGAVILLVAALVVAVFATGIPDRVSGFFDTGVCEVEEAAQGSEECEDTASDPADDENNAAEPKPARAPDEPTPDTPPSPDDEDFDAAEEAADDIREYWDESDDFWGCLFGCPDAPAEILNDLTDAELDALFQSLTADEIRRLLGEEGVREIALSRLPLQTIRDLRLVDEDGIEPDFDDVGGDDANENGQEDDLRWGRVDEDKVRLWPEDGEIGMDDIQQGALGDCWWLAGLGAIADKHPELIKDMITENANGTYTVTFPDNGEQVTVTADMVMNGGGGPAFARPSGGAMWPIILEKAYAQREGSFGEIEGGRATNAMELVTGDDSKTYDTDDVDQSDLEGWLNGNKTAVTVSTFPEGDGDDGPLYDKEPSKGGLANSHAYIVQDIDEDGNVTLYNPWGYSHVTLTQEEFQRHVRRVDINSHG</sequence>
<organism evidence="9 10">
    <name type="scientific">Nocardiopsis endophytica</name>
    <dbReference type="NCBI Taxonomy" id="3018445"/>
    <lineage>
        <taxon>Bacteria</taxon>
        <taxon>Bacillati</taxon>
        <taxon>Actinomycetota</taxon>
        <taxon>Actinomycetes</taxon>
        <taxon>Streptosporangiales</taxon>
        <taxon>Nocardiopsidaceae</taxon>
        <taxon>Nocardiopsis</taxon>
    </lineage>
</organism>
<dbReference type="InterPro" id="IPR022684">
    <property type="entry name" value="Calpain_cysteine_protease"/>
</dbReference>
<feature type="region of interest" description="Disordered" evidence="6">
    <location>
        <begin position="1"/>
        <end position="31"/>
    </location>
</feature>
<feature type="domain" description="Calpain catalytic" evidence="8">
    <location>
        <begin position="202"/>
        <end position="434"/>
    </location>
</feature>
<evidence type="ECO:0000256" key="6">
    <source>
        <dbReference type="SAM" id="MobiDB-lite"/>
    </source>
</evidence>
<evidence type="ECO:0000259" key="8">
    <source>
        <dbReference type="PROSITE" id="PS50203"/>
    </source>
</evidence>
<comment type="similarity">
    <text evidence="1">Belongs to the peptidase C2 family.</text>
</comment>
<dbReference type="SUPFAM" id="SSF54001">
    <property type="entry name" value="Cysteine proteinases"/>
    <property type="match status" value="1"/>
</dbReference>
<proteinExistence type="inferred from homology"/>
<feature type="active site" evidence="5">
    <location>
        <position position="414"/>
    </location>
</feature>
<comment type="caution">
    <text evidence="9">The sequence shown here is derived from an EMBL/GenBank/DDBJ whole genome shotgun (WGS) entry which is preliminary data.</text>
</comment>
<feature type="active site" evidence="5">
    <location>
        <position position="431"/>
    </location>
</feature>
<dbReference type="RefSeq" id="WP_270685616.1">
    <property type="nucleotide sequence ID" value="NZ_JAQFWQ010000024.1"/>
</dbReference>
<feature type="region of interest" description="Disordered" evidence="6">
    <location>
        <begin position="74"/>
        <end position="120"/>
    </location>
</feature>
<keyword evidence="10" id="KW-1185">Reference proteome</keyword>
<evidence type="ECO:0000256" key="4">
    <source>
        <dbReference type="ARBA" id="ARBA00022807"/>
    </source>
</evidence>
<feature type="active site" evidence="5">
    <location>
        <position position="261"/>
    </location>
</feature>
<dbReference type="EMBL" id="JAQFWQ010000024">
    <property type="protein sequence ID" value="MDA2811155.1"/>
    <property type="molecule type" value="Genomic_DNA"/>
</dbReference>